<dbReference type="KEGG" id="vnx:VNE69_03009"/>
<protein>
    <submittedName>
        <fullName evidence="1">Uncharacterized protein</fullName>
    </submittedName>
</protein>
<dbReference type="RefSeq" id="XP_065328933.1">
    <property type="nucleotide sequence ID" value="XM_065472861.1"/>
</dbReference>
<evidence type="ECO:0000313" key="2">
    <source>
        <dbReference type="Proteomes" id="UP001334084"/>
    </source>
</evidence>
<accession>A0AAX4JAB2</accession>
<evidence type="ECO:0000313" key="1">
    <source>
        <dbReference type="EMBL" id="WUR02788.1"/>
    </source>
</evidence>
<dbReference type="Proteomes" id="UP001334084">
    <property type="component" value="Chromosome 3"/>
</dbReference>
<reference evidence="1" key="1">
    <citation type="journal article" date="2024" name="BMC Genomics">
        <title>Functional annotation of a divergent genome using sequence and structure-based similarity.</title>
        <authorList>
            <person name="Svedberg D."/>
            <person name="Winiger R.R."/>
            <person name="Berg A."/>
            <person name="Sharma H."/>
            <person name="Tellgren-Roth C."/>
            <person name="Debrunner-Vossbrinck B.A."/>
            <person name="Vossbrinck C.R."/>
            <person name="Barandun J."/>
        </authorList>
    </citation>
    <scope>NUCLEOTIDE SEQUENCE</scope>
    <source>
        <strain evidence="1">Illinois isolate</strain>
    </source>
</reference>
<organism evidence="1 2">
    <name type="scientific">Vairimorpha necatrix</name>
    <dbReference type="NCBI Taxonomy" id="6039"/>
    <lineage>
        <taxon>Eukaryota</taxon>
        <taxon>Fungi</taxon>
        <taxon>Fungi incertae sedis</taxon>
        <taxon>Microsporidia</taxon>
        <taxon>Nosematidae</taxon>
        <taxon>Vairimorpha</taxon>
    </lineage>
</organism>
<dbReference type="EMBL" id="CP142728">
    <property type="protein sequence ID" value="WUR02788.1"/>
    <property type="molecule type" value="Genomic_DNA"/>
</dbReference>
<dbReference type="AlphaFoldDB" id="A0AAX4JAB2"/>
<proteinExistence type="predicted"/>
<sequence>MNTLIFFLTTILVQTNKKAYHKIRNNLIEKIKKKEYLIYNSNKTYARIDLYLSEFDKAIVCEIEGGITSRSYLKNVFFNVTYENKTINQIVSEIEENIMNIPNIINDEYSIHDANILVYNSLDVKRYPIMKKIIENMKHKNCERRENKIIDEIFFEIICDKDCLLYKMIYNRTGPSLSNKKILSCNPEAEYSTNYNENTYYIRLRIDVLNYCYFFELNTKDLDVENLYSFDDINIKFKSIFDREILRQLLILYNSCENNLLNSVIESIPLKCTPISVVNISSYFKIRIKYEKIIFEDENIAFYYSKKKFKHLNNKTYINEESYTEIKEIIESILVIKKLDQGRAVDFFYRILKFNKKLEFLIMNILNKPGTGLYLIFIHLLFFLKIMNEDDLKIIIEQKDNELKKIMIAKNLLKKLSDDIDRSFYLVKVCLLIETERYINYNVELEPIFKTFKVIGELIESKKMLQKHIIMPTKCSNCEKEGKCNCAEQPIEILKDKFRSFMSNKYKIFKNDEETIKYRIYIKKGSINWLRIFDEMKNIHIGNILKYKKKVMKKIYKLSSLFTGIDTTDVYKYDIKKEELIQNLGFYENEVEENNKKIGILLLTNTIEDEKFEDEVVENNEIFENEMAGIIKTFVNENTQEYENLMQ</sequence>
<keyword evidence="2" id="KW-1185">Reference proteome</keyword>
<dbReference type="GeneID" id="90540605"/>
<gene>
    <name evidence="1" type="ORF">VNE69_03009</name>
</gene>
<name>A0AAX4JAB2_9MICR</name>